<dbReference type="EMBL" id="JACBZA010000001">
    <property type="protein sequence ID" value="NYH81748.1"/>
    <property type="molecule type" value="Genomic_DNA"/>
</dbReference>
<reference evidence="5 8" key="2">
    <citation type="submission" date="2020-07" db="EMBL/GenBank/DDBJ databases">
        <title>Sequencing the genomes of 1000 actinobacteria strains.</title>
        <authorList>
            <person name="Klenk H.-P."/>
        </authorList>
    </citation>
    <scope>NUCLEOTIDE SEQUENCE [LARGE SCALE GENOMIC DNA]</scope>
    <source>
        <strain evidence="5 8">DSM 45117</strain>
    </source>
</reference>
<evidence type="ECO:0000259" key="4">
    <source>
        <dbReference type="Pfam" id="PF20803"/>
    </source>
</evidence>
<dbReference type="PIRSF" id="PIRSF020623">
    <property type="entry name" value="PaaX"/>
    <property type="match status" value="1"/>
</dbReference>
<dbReference type="InterPro" id="IPR012906">
    <property type="entry name" value="PaaX-like_N"/>
</dbReference>
<evidence type="ECO:0000259" key="2">
    <source>
        <dbReference type="Pfam" id="PF07848"/>
    </source>
</evidence>
<dbReference type="Gene3D" id="1.20.58.1460">
    <property type="match status" value="1"/>
</dbReference>
<dbReference type="Pfam" id="PF08223">
    <property type="entry name" value="PaaX_C"/>
    <property type="match status" value="1"/>
</dbReference>
<dbReference type="InterPro" id="IPR048846">
    <property type="entry name" value="PaaX-like_central"/>
</dbReference>
<evidence type="ECO:0000256" key="1">
    <source>
        <dbReference type="SAM" id="MobiDB-lite"/>
    </source>
</evidence>
<dbReference type="Pfam" id="PF07848">
    <property type="entry name" value="PaaX"/>
    <property type="match status" value="1"/>
</dbReference>
<dbReference type="STRING" id="504797.SAMN05421678_11566"/>
<sequence>MQARSALFDLYGDHLRSRGGRAPVAALVQLLAPLGITAAAVRTAVSRMVRQGWLAPVRTPGGPGYALTDRAVRRLDEAAARIYRTRGSEWDGTWHLLVLPHVPDRSLRERLHAGLAFLGYARLGGDTWLAPRRSGEAESLLAADGVRPDSFTARDLGDPADLAARAFDLAALGRAYQQWLRDARTHGREDPGATAAEGGAMEGAMVGEDGDRRAFADRSRLVHEWRKFLFTDPGLPPALLPADWPGDTAAAYFDTHAAALLPAAARFVDTCLAQTGGTT</sequence>
<dbReference type="InterPro" id="IPR011965">
    <property type="entry name" value="PaaX_trns_reg"/>
</dbReference>
<feature type="region of interest" description="Disordered" evidence="1">
    <location>
        <begin position="185"/>
        <end position="208"/>
    </location>
</feature>
<dbReference type="Gene3D" id="1.10.10.10">
    <property type="entry name" value="Winged helix-like DNA-binding domain superfamily/Winged helix DNA-binding domain"/>
    <property type="match status" value="1"/>
</dbReference>
<dbReference type="Gene3D" id="3.30.70.2650">
    <property type="match status" value="1"/>
</dbReference>
<dbReference type="InterPro" id="IPR036388">
    <property type="entry name" value="WH-like_DNA-bd_sf"/>
</dbReference>
<protein>
    <submittedName>
        <fullName evidence="6">Phenylacetic acid degradation operon negative regulatory protein</fullName>
    </submittedName>
</protein>
<evidence type="ECO:0000313" key="8">
    <source>
        <dbReference type="Proteomes" id="UP000533017"/>
    </source>
</evidence>
<keyword evidence="8" id="KW-1185">Reference proteome</keyword>
<dbReference type="Pfam" id="PF20803">
    <property type="entry name" value="PaaX_M"/>
    <property type="match status" value="1"/>
</dbReference>
<dbReference type="InterPro" id="IPR013225">
    <property type="entry name" value="PaaX_C"/>
</dbReference>
<dbReference type="AlphaFoldDB" id="A0A1I2YY98"/>
<dbReference type="Proteomes" id="UP000533017">
    <property type="component" value="Unassembled WGS sequence"/>
</dbReference>
<evidence type="ECO:0000313" key="5">
    <source>
        <dbReference type="EMBL" id="NYH81748.1"/>
    </source>
</evidence>
<dbReference type="PANTHER" id="PTHR30319:SF1">
    <property type="entry name" value="TRANSCRIPTIONAL REPRESSOR PAAX"/>
    <property type="match status" value="1"/>
</dbReference>
<feature type="domain" description="Transcriptional repressor PaaX-like N-terminal" evidence="2">
    <location>
        <begin position="3"/>
        <end position="71"/>
    </location>
</feature>
<dbReference type="GO" id="GO:0006351">
    <property type="term" value="P:DNA-templated transcription"/>
    <property type="evidence" value="ECO:0007669"/>
    <property type="project" value="InterPro"/>
</dbReference>
<dbReference type="PANTHER" id="PTHR30319">
    <property type="entry name" value="PHENYLACETIC ACID REGULATOR-RELATED TRANSCRIPTIONAL REPRESSOR"/>
    <property type="match status" value="1"/>
</dbReference>
<feature type="compositionally biased region" description="Low complexity" evidence="1">
    <location>
        <begin position="192"/>
        <end position="207"/>
    </location>
</feature>
<proteinExistence type="predicted"/>
<dbReference type="EMBL" id="FOOI01000015">
    <property type="protein sequence ID" value="SFH30166.1"/>
    <property type="molecule type" value="Genomic_DNA"/>
</dbReference>
<dbReference type="Proteomes" id="UP000199052">
    <property type="component" value="Unassembled WGS sequence"/>
</dbReference>
<evidence type="ECO:0000313" key="7">
    <source>
        <dbReference type="Proteomes" id="UP000199052"/>
    </source>
</evidence>
<feature type="domain" description="Transcriptional repressor PaaX-like C-terminal" evidence="3">
    <location>
        <begin position="167"/>
        <end position="269"/>
    </location>
</feature>
<dbReference type="RefSeq" id="WP_092887159.1">
    <property type="nucleotide sequence ID" value="NZ_FOOI01000015.1"/>
</dbReference>
<accession>A0A1I2YY98</accession>
<name>A0A1I2YY98_9ACTN</name>
<organism evidence="6 7">
    <name type="scientific">Actinopolymorpha cephalotaxi</name>
    <dbReference type="NCBI Taxonomy" id="504797"/>
    <lineage>
        <taxon>Bacteria</taxon>
        <taxon>Bacillati</taxon>
        <taxon>Actinomycetota</taxon>
        <taxon>Actinomycetes</taxon>
        <taxon>Propionibacteriales</taxon>
        <taxon>Actinopolymorphaceae</taxon>
        <taxon>Actinopolymorpha</taxon>
    </lineage>
</organism>
<evidence type="ECO:0000313" key="6">
    <source>
        <dbReference type="EMBL" id="SFH30166.1"/>
    </source>
</evidence>
<reference evidence="6 7" key="1">
    <citation type="submission" date="2016-10" db="EMBL/GenBank/DDBJ databases">
        <authorList>
            <person name="de Groot N.N."/>
        </authorList>
    </citation>
    <scope>NUCLEOTIDE SEQUENCE [LARGE SCALE GENOMIC DNA]</scope>
    <source>
        <strain evidence="6 7">CPCC 202808</strain>
    </source>
</reference>
<evidence type="ECO:0000259" key="3">
    <source>
        <dbReference type="Pfam" id="PF08223"/>
    </source>
</evidence>
<gene>
    <name evidence="5" type="ORF">FHR37_000599</name>
    <name evidence="6" type="ORF">SAMN05421678_11566</name>
</gene>
<feature type="domain" description="Transcriptional repressor PaaX-like central Cas2-like" evidence="4">
    <location>
        <begin position="88"/>
        <end position="145"/>
    </location>
</feature>
<dbReference type="OrthoDB" id="2270427at2"/>